<dbReference type="Proteomes" id="UP000027931">
    <property type="component" value="Unassembled WGS sequence"/>
</dbReference>
<evidence type="ECO:0008006" key="3">
    <source>
        <dbReference type="Google" id="ProtNLM"/>
    </source>
</evidence>
<name>A0A074M5X6_9BACL</name>
<organism evidence="1 2">
    <name type="scientific">Tumebacillus flagellatus</name>
    <dbReference type="NCBI Taxonomy" id="1157490"/>
    <lineage>
        <taxon>Bacteria</taxon>
        <taxon>Bacillati</taxon>
        <taxon>Bacillota</taxon>
        <taxon>Bacilli</taxon>
        <taxon>Bacillales</taxon>
        <taxon>Alicyclobacillaceae</taxon>
        <taxon>Tumebacillus</taxon>
    </lineage>
</organism>
<gene>
    <name evidence="1" type="ORF">EL26_21015</name>
</gene>
<dbReference type="AlphaFoldDB" id="A0A074M5X6"/>
<dbReference type="Gene3D" id="1.25.40.10">
    <property type="entry name" value="Tetratricopeptide repeat domain"/>
    <property type="match status" value="1"/>
</dbReference>
<protein>
    <recommendedName>
        <fullName evidence="3">Tetratricopeptide repeat protein</fullName>
    </recommendedName>
</protein>
<dbReference type="InterPro" id="IPR011990">
    <property type="entry name" value="TPR-like_helical_dom_sf"/>
</dbReference>
<proteinExistence type="predicted"/>
<keyword evidence="2" id="KW-1185">Reference proteome</keyword>
<accession>A0A074M5X6</accession>
<evidence type="ECO:0000313" key="1">
    <source>
        <dbReference type="EMBL" id="KEO81417.1"/>
    </source>
</evidence>
<reference evidence="1 2" key="1">
    <citation type="journal article" date="2013" name="Int. J. Syst. Evol. Microbiol.">
        <title>Tumebacillus flagellatus sp. nov., an alpha-amylase/pullulanase-producing bacterium isolated from cassava wastewater.</title>
        <authorList>
            <person name="Wang Q."/>
            <person name="Xie N."/>
            <person name="Qin Y."/>
            <person name="Shen N."/>
            <person name="Zhu J."/>
            <person name="Mi H."/>
            <person name="Huang R."/>
        </authorList>
    </citation>
    <scope>NUCLEOTIDE SEQUENCE [LARGE SCALE GENOMIC DNA]</scope>
    <source>
        <strain evidence="1 2">GST4</strain>
    </source>
</reference>
<comment type="caution">
    <text evidence="1">The sequence shown here is derived from an EMBL/GenBank/DDBJ whole genome shotgun (WGS) entry which is preliminary data.</text>
</comment>
<dbReference type="STRING" id="1157490.EL26_21015"/>
<evidence type="ECO:0000313" key="2">
    <source>
        <dbReference type="Proteomes" id="UP000027931"/>
    </source>
</evidence>
<dbReference type="EMBL" id="JMIR01000038">
    <property type="protein sequence ID" value="KEO81417.1"/>
    <property type="molecule type" value="Genomic_DNA"/>
</dbReference>
<dbReference type="SUPFAM" id="SSF48452">
    <property type="entry name" value="TPR-like"/>
    <property type="match status" value="1"/>
</dbReference>
<sequence length="191" mass="21738">MNLPTNVQTFLNTQAGQHLLLLLIEHSLNNALKQIYPLERDVLAREYAYDLTTGSDFELLLDHLSLVRVVTYQNNRAEEALVNYWGSNQEAIHLADARQYTIDVLRIAPVDHPEQGRAYKNLAYIFFARNKTKSACASIEKALNIFQKNGLTDPLEELVEMLTDRNEPECKRTMENSDAALRSMNAGRSGR</sequence>